<dbReference type="AlphaFoldDB" id="A0A3D8PSB5"/>
<keyword evidence="1" id="KW-0812">Transmembrane</keyword>
<proteinExistence type="predicted"/>
<name>A0A3D8PSB5_9BACI</name>
<evidence type="ECO:0000313" key="3">
    <source>
        <dbReference type="Proteomes" id="UP000257143"/>
    </source>
</evidence>
<protein>
    <submittedName>
        <fullName evidence="2">Uncharacterized protein</fullName>
    </submittedName>
</protein>
<keyword evidence="1" id="KW-1133">Transmembrane helix</keyword>
<sequence>MNKIAISLYVIGVLAIIGGIVNGFVAYQIPLDGYQYLTEKDYTVLITWIAAGVISGIMMFGFAEIIKLLSEKKYLNEVQITLIRDLKDELKDIKKGMERGE</sequence>
<accession>A0A3D8PSB5</accession>
<feature type="transmembrane region" description="Helical" evidence="1">
    <location>
        <begin position="7"/>
        <end position="30"/>
    </location>
</feature>
<dbReference type="OrthoDB" id="2719693at2"/>
<keyword evidence="1" id="KW-0472">Membrane</keyword>
<evidence type="ECO:0000313" key="2">
    <source>
        <dbReference type="EMBL" id="RDW18059.1"/>
    </source>
</evidence>
<dbReference type="Proteomes" id="UP000257143">
    <property type="component" value="Unassembled WGS sequence"/>
</dbReference>
<evidence type="ECO:0000256" key="1">
    <source>
        <dbReference type="SAM" id="Phobius"/>
    </source>
</evidence>
<keyword evidence="3" id="KW-1185">Reference proteome</keyword>
<reference evidence="3" key="1">
    <citation type="submission" date="2017-11" db="EMBL/GenBank/DDBJ databases">
        <authorList>
            <person name="Zhu W."/>
        </authorList>
    </citation>
    <scope>NUCLEOTIDE SEQUENCE [LARGE SCALE GENOMIC DNA]</scope>
    <source>
        <strain evidence="3">CAU 1183</strain>
    </source>
</reference>
<gene>
    <name evidence="2" type="ORF">CWR48_10670</name>
</gene>
<dbReference type="EMBL" id="PIOC01000017">
    <property type="protein sequence ID" value="RDW18059.1"/>
    <property type="molecule type" value="Genomic_DNA"/>
</dbReference>
<dbReference type="RefSeq" id="WP_115773240.1">
    <property type="nucleotide sequence ID" value="NZ_PIOC01000017.1"/>
</dbReference>
<organism evidence="2 3">
    <name type="scientific">Oceanobacillus arenosus</name>
    <dbReference type="NCBI Taxonomy" id="1229153"/>
    <lineage>
        <taxon>Bacteria</taxon>
        <taxon>Bacillati</taxon>
        <taxon>Bacillota</taxon>
        <taxon>Bacilli</taxon>
        <taxon>Bacillales</taxon>
        <taxon>Bacillaceae</taxon>
        <taxon>Oceanobacillus</taxon>
    </lineage>
</organism>
<comment type="caution">
    <text evidence="2">The sequence shown here is derived from an EMBL/GenBank/DDBJ whole genome shotgun (WGS) entry which is preliminary data.</text>
</comment>
<feature type="transmembrane region" description="Helical" evidence="1">
    <location>
        <begin position="42"/>
        <end position="63"/>
    </location>
</feature>